<dbReference type="InterPro" id="IPR017996">
    <property type="entry name" value="MRJP/yellow-related"/>
</dbReference>
<proteinExistence type="inferred from homology"/>
<evidence type="ECO:0000256" key="1">
    <source>
        <dbReference type="ARBA" id="ARBA00004613"/>
    </source>
</evidence>
<dbReference type="Gene3D" id="2.120.10.30">
    <property type="entry name" value="TolB, C-terminal domain"/>
    <property type="match status" value="1"/>
</dbReference>
<name>A0AAW1CGC8_9HEMI</name>
<evidence type="ECO:0008006" key="6">
    <source>
        <dbReference type="Google" id="ProtNLM"/>
    </source>
</evidence>
<protein>
    <recommendedName>
        <fullName evidence="6">Protein yellow</fullName>
    </recommendedName>
</protein>
<sequence>MRYLYYLNIFLIIFIEIKSENTKLKEIFSWKELDYKFENEDARNMSIDSGEFIPEQNLPLGLEIWKDKVFITVPRWKSGVPSSLNYVLRNGDSSPKLIPYPNWEFNNVTDAENKTIIVNTFRVRADECDRLWVMDSGLNEILGAGQQLSLPKILIFDLKTDKLIREYKLKPEFVKEDSFFANIIVDISNNTENNCDNAYAYIPDLGSYGLIVYSWNDNVSWRIKHHYFHFDPLAGNYHIGGINFQWTDGIFGLALSQPGDDGYKTLYFHPLSSTREFSVSTRVIQNKTIASDSYYAYKVLGSRGPNSQATASMVDPKSGVLFYTQVNKNGVGCWNPASVDYSADTNGLIAADNVTMVFPNDLKIDRDSNLWVLTDRLPSFIYTKLDWNDVNFRILSAPVEEIIKGTVCQIKN</sequence>
<keyword evidence="3" id="KW-0964">Secreted</keyword>
<dbReference type="GO" id="GO:0005576">
    <property type="term" value="C:extracellular region"/>
    <property type="evidence" value="ECO:0007669"/>
    <property type="project" value="UniProtKB-SubCell"/>
</dbReference>
<dbReference type="AlphaFoldDB" id="A0AAW1CGC8"/>
<dbReference type="Proteomes" id="UP001461498">
    <property type="component" value="Unassembled WGS sequence"/>
</dbReference>
<comment type="subcellular location">
    <subcellularLocation>
        <location evidence="1">Secreted</location>
    </subcellularLocation>
</comment>
<dbReference type="InterPro" id="IPR011042">
    <property type="entry name" value="6-blade_b-propeller_TolB-like"/>
</dbReference>
<comment type="similarity">
    <text evidence="2">Belongs to the major royal jelly protein family.</text>
</comment>
<organism evidence="4 5">
    <name type="scientific">Rhynocoris fuscipes</name>
    <dbReference type="NCBI Taxonomy" id="488301"/>
    <lineage>
        <taxon>Eukaryota</taxon>
        <taxon>Metazoa</taxon>
        <taxon>Ecdysozoa</taxon>
        <taxon>Arthropoda</taxon>
        <taxon>Hexapoda</taxon>
        <taxon>Insecta</taxon>
        <taxon>Pterygota</taxon>
        <taxon>Neoptera</taxon>
        <taxon>Paraneoptera</taxon>
        <taxon>Hemiptera</taxon>
        <taxon>Heteroptera</taxon>
        <taxon>Panheteroptera</taxon>
        <taxon>Cimicomorpha</taxon>
        <taxon>Reduviidae</taxon>
        <taxon>Harpactorinae</taxon>
        <taxon>Harpactorini</taxon>
        <taxon>Rhynocoris</taxon>
    </lineage>
</organism>
<accession>A0AAW1CGC8</accession>
<dbReference type="EMBL" id="JAPXFL010000015">
    <property type="protein sequence ID" value="KAK9497287.1"/>
    <property type="molecule type" value="Genomic_DNA"/>
</dbReference>
<dbReference type="FunFam" id="2.120.10.30:FF:000045">
    <property type="entry name" value="Blast:Protein yellow"/>
    <property type="match status" value="1"/>
</dbReference>
<evidence type="ECO:0000313" key="5">
    <source>
        <dbReference type="Proteomes" id="UP001461498"/>
    </source>
</evidence>
<comment type="caution">
    <text evidence="4">The sequence shown here is derived from an EMBL/GenBank/DDBJ whole genome shotgun (WGS) entry which is preliminary data.</text>
</comment>
<evidence type="ECO:0000256" key="2">
    <source>
        <dbReference type="ARBA" id="ARBA00009127"/>
    </source>
</evidence>
<keyword evidence="5" id="KW-1185">Reference proteome</keyword>
<gene>
    <name evidence="4" type="ORF">O3M35_004634</name>
</gene>
<dbReference type="PANTHER" id="PTHR10009:SF11">
    <property type="entry name" value="RH54244P"/>
    <property type="match status" value="1"/>
</dbReference>
<dbReference type="SUPFAM" id="SSF101898">
    <property type="entry name" value="NHL repeat"/>
    <property type="match status" value="1"/>
</dbReference>
<dbReference type="PRINTS" id="PR01366">
    <property type="entry name" value="ROYALJELLY"/>
</dbReference>
<reference evidence="4 5" key="1">
    <citation type="submission" date="2022-12" db="EMBL/GenBank/DDBJ databases">
        <title>Chromosome-level genome assembly of true bugs.</title>
        <authorList>
            <person name="Ma L."/>
            <person name="Li H."/>
        </authorList>
    </citation>
    <scope>NUCLEOTIDE SEQUENCE [LARGE SCALE GENOMIC DNA]</scope>
    <source>
        <strain evidence="4">Lab_2022b</strain>
    </source>
</reference>
<dbReference type="PANTHER" id="PTHR10009">
    <property type="entry name" value="PROTEIN YELLOW-RELATED"/>
    <property type="match status" value="1"/>
</dbReference>
<dbReference type="EMBL" id="JAPXFL010000015">
    <property type="protein sequence ID" value="KAK9497288.1"/>
    <property type="molecule type" value="Genomic_DNA"/>
</dbReference>
<evidence type="ECO:0000256" key="3">
    <source>
        <dbReference type="ARBA" id="ARBA00022525"/>
    </source>
</evidence>
<evidence type="ECO:0000313" key="4">
    <source>
        <dbReference type="EMBL" id="KAK9497287.1"/>
    </source>
</evidence>
<dbReference type="Pfam" id="PF03022">
    <property type="entry name" value="MRJP"/>
    <property type="match status" value="1"/>
</dbReference>